<comment type="caution">
    <text evidence="1">The sequence shown here is derived from an EMBL/GenBank/DDBJ whole genome shotgun (WGS) entry which is preliminary data.</text>
</comment>
<evidence type="ECO:0000313" key="2">
    <source>
        <dbReference type="Proteomes" id="UP000694240"/>
    </source>
</evidence>
<dbReference type="EMBL" id="JAEFBK010000010">
    <property type="protein sequence ID" value="KAG7560209.1"/>
    <property type="molecule type" value="Genomic_DNA"/>
</dbReference>
<evidence type="ECO:0000313" key="1">
    <source>
        <dbReference type="EMBL" id="KAG7560209.1"/>
    </source>
</evidence>
<protein>
    <submittedName>
        <fullName evidence="1">Uncharacterized protein</fullName>
    </submittedName>
</protein>
<feature type="non-terminal residue" evidence="1">
    <location>
        <position position="1"/>
    </location>
</feature>
<feature type="non-terminal residue" evidence="1">
    <location>
        <position position="77"/>
    </location>
</feature>
<dbReference type="AlphaFoldDB" id="A0A8T1ZM94"/>
<gene>
    <name evidence="1" type="ORF">ISN45_Aa05g017520</name>
</gene>
<keyword evidence="2" id="KW-1185">Reference proteome</keyword>
<proteinExistence type="predicted"/>
<sequence>IVSLFGLYQCQNDCDHPKGIKRCFRNLWENHGCSSISAVSKILPIAFLAFIAKIALKHVRLYAKVKHHLLRLVQHCL</sequence>
<organism evidence="1 2">
    <name type="scientific">Arabidopsis thaliana x Arabidopsis arenosa</name>
    <dbReference type="NCBI Taxonomy" id="1240361"/>
    <lineage>
        <taxon>Eukaryota</taxon>
        <taxon>Viridiplantae</taxon>
        <taxon>Streptophyta</taxon>
        <taxon>Embryophyta</taxon>
        <taxon>Tracheophyta</taxon>
        <taxon>Spermatophyta</taxon>
        <taxon>Magnoliopsida</taxon>
        <taxon>eudicotyledons</taxon>
        <taxon>Gunneridae</taxon>
        <taxon>Pentapetalae</taxon>
        <taxon>rosids</taxon>
        <taxon>malvids</taxon>
        <taxon>Brassicales</taxon>
        <taxon>Brassicaceae</taxon>
        <taxon>Camelineae</taxon>
        <taxon>Arabidopsis</taxon>
    </lineage>
</organism>
<dbReference type="Proteomes" id="UP000694240">
    <property type="component" value="Chromosome 10"/>
</dbReference>
<reference evidence="1 2" key="1">
    <citation type="submission" date="2020-12" db="EMBL/GenBank/DDBJ databases">
        <title>Concerted genomic and epigenomic changes stabilize Arabidopsis allopolyploids.</title>
        <authorList>
            <person name="Chen Z."/>
        </authorList>
    </citation>
    <scope>NUCLEOTIDE SEQUENCE [LARGE SCALE GENOMIC DNA]</scope>
    <source>
        <strain evidence="1">Allo738</strain>
        <tissue evidence="1">Leaf</tissue>
    </source>
</reference>
<accession>A0A8T1ZM94</accession>
<name>A0A8T1ZM94_9BRAS</name>